<organism evidence="2 3">
    <name type="scientific">Yimella lutea</name>
    <dbReference type="NCBI Taxonomy" id="587872"/>
    <lineage>
        <taxon>Bacteria</taxon>
        <taxon>Bacillati</taxon>
        <taxon>Actinomycetota</taxon>
        <taxon>Actinomycetes</taxon>
        <taxon>Micrococcales</taxon>
        <taxon>Dermacoccaceae</taxon>
        <taxon>Yimella</taxon>
    </lineage>
</organism>
<dbReference type="EMBL" id="VFMO01000001">
    <property type="protein sequence ID" value="TQJ14948.1"/>
    <property type="molecule type" value="Genomic_DNA"/>
</dbReference>
<gene>
    <name evidence="2" type="ORF">FB459_2464</name>
</gene>
<dbReference type="Proteomes" id="UP000320806">
    <property type="component" value="Unassembled WGS sequence"/>
</dbReference>
<evidence type="ECO:0000313" key="3">
    <source>
        <dbReference type="Proteomes" id="UP000320806"/>
    </source>
</evidence>
<dbReference type="AlphaFoldDB" id="A0A542EHY8"/>
<keyword evidence="1" id="KW-0812">Transmembrane</keyword>
<name>A0A542EHY8_9MICO</name>
<evidence type="ECO:0008006" key="4">
    <source>
        <dbReference type="Google" id="ProtNLM"/>
    </source>
</evidence>
<keyword evidence="1" id="KW-0472">Membrane</keyword>
<reference evidence="2 3" key="1">
    <citation type="submission" date="2019-06" db="EMBL/GenBank/DDBJ databases">
        <title>Sequencing the genomes of 1000 actinobacteria strains.</title>
        <authorList>
            <person name="Klenk H.-P."/>
        </authorList>
    </citation>
    <scope>NUCLEOTIDE SEQUENCE [LARGE SCALE GENOMIC DNA]</scope>
    <source>
        <strain evidence="2 3">DSM 19828</strain>
    </source>
</reference>
<evidence type="ECO:0000256" key="1">
    <source>
        <dbReference type="SAM" id="Phobius"/>
    </source>
</evidence>
<feature type="transmembrane region" description="Helical" evidence="1">
    <location>
        <begin position="13"/>
        <end position="35"/>
    </location>
</feature>
<sequence length="55" mass="5709">MSATTNNNVGKKAAWNIGGAIAGALLAAVAIFGLVQQQSSVSQPQTYKAQINYDQ</sequence>
<keyword evidence="1" id="KW-1133">Transmembrane helix</keyword>
<dbReference type="RefSeq" id="WP_170221899.1">
    <property type="nucleotide sequence ID" value="NZ_BAABCI010000006.1"/>
</dbReference>
<proteinExistence type="predicted"/>
<accession>A0A542EHY8</accession>
<keyword evidence="3" id="KW-1185">Reference proteome</keyword>
<comment type="caution">
    <text evidence="2">The sequence shown here is derived from an EMBL/GenBank/DDBJ whole genome shotgun (WGS) entry which is preliminary data.</text>
</comment>
<protein>
    <recommendedName>
        <fullName evidence="4">DUF2613 family protein</fullName>
    </recommendedName>
</protein>
<evidence type="ECO:0000313" key="2">
    <source>
        <dbReference type="EMBL" id="TQJ14948.1"/>
    </source>
</evidence>